<reference evidence="1" key="1">
    <citation type="submission" date="2014-11" db="EMBL/GenBank/DDBJ databases">
        <authorList>
            <person name="Amaro Gonzalez C."/>
        </authorList>
    </citation>
    <scope>NUCLEOTIDE SEQUENCE</scope>
</reference>
<reference evidence="1" key="2">
    <citation type="journal article" date="2015" name="Fish Shellfish Immunol.">
        <title>Early steps in the European eel (Anguilla anguilla)-Vibrio vulnificus interaction in the gills: Role of the RtxA13 toxin.</title>
        <authorList>
            <person name="Callol A."/>
            <person name="Pajuelo D."/>
            <person name="Ebbesson L."/>
            <person name="Teles M."/>
            <person name="MacKenzie S."/>
            <person name="Amaro C."/>
        </authorList>
    </citation>
    <scope>NUCLEOTIDE SEQUENCE</scope>
</reference>
<accession>A0A0E9WBR5</accession>
<evidence type="ECO:0000313" key="1">
    <source>
        <dbReference type="EMBL" id="JAH87829.1"/>
    </source>
</evidence>
<name>A0A0E9WBR5_ANGAN</name>
<organism evidence="1">
    <name type="scientific">Anguilla anguilla</name>
    <name type="common">European freshwater eel</name>
    <name type="synonym">Muraena anguilla</name>
    <dbReference type="NCBI Taxonomy" id="7936"/>
    <lineage>
        <taxon>Eukaryota</taxon>
        <taxon>Metazoa</taxon>
        <taxon>Chordata</taxon>
        <taxon>Craniata</taxon>
        <taxon>Vertebrata</taxon>
        <taxon>Euteleostomi</taxon>
        <taxon>Actinopterygii</taxon>
        <taxon>Neopterygii</taxon>
        <taxon>Teleostei</taxon>
        <taxon>Anguilliformes</taxon>
        <taxon>Anguillidae</taxon>
        <taxon>Anguilla</taxon>
    </lineage>
</organism>
<proteinExistence type="predicted"/>
<protein>
    <submittedName>
        <fullName evidence="1">Uncharacterized protein</fullName>
    </submittedName>
</protein>
<dbReference type="AlphaFoldDB" id="A0A0E9WBR5"/>
<sequence length="33" mass="3701">MSLKIELLLCSSQAHNENSFHSQSVGNLRCLLK</sequence>
<dbReference type="EMBL" id="GBXM01020748">
    <property type="protein sequence ID" value="JAH87829.1"/>
    <property type="molecule type" value="Transcribed_RNA"/>
</dbReference>